<evidence type="ECO:0000313" key="3">
    <source>
        <dbReference type="EMBL" id="QOG27892.1"/>
    </source>
</evidence>
<dbReference type="GO" id="GO:0016747">
    <property type="term" value="F:acyltransferase activity, transferring groups other than amino-acyl groups"/>
    <property type="evidence" value="ECO:0007669"/>
    <property type="project" value="InterPro"/>
</dbReference>
<protein>
    <submittedName>
        <fullName evidence="2">GNAT family N-acetyltransferase</fullName>
    </submittedName>
</protein>
<organism evidence="2 5">
    <name type="scientific">Enterococcus gallinarum</name>
    <dbReference type="NCBI Taxonomy" id="1353"/>
    <lineage>
        <taxon>Bacteria</taxon>
        <taxon>Bacillati</taxon>
        <taxon>Bacillota</taxon>
        <taxon>Bacilli</taxon>
        <taxon>Lactobacillales</taxon>
        <taxon>Enterococcaceae</taxon>
        <taxon>Enterococcus</taxon>
    </lineage>
</organism>
<name>A0A2K3QZZ8_ENTGA</name>
<reference evidence="2 5" key="2">
    <citation type="submission" date="2023-06" db="EMBL/GenBank/DDBJ databases">
        <title>Acute promotion of culturable opportunistic pathogens and persistent increase of antibiotic resistance following antibiotic exposure in mouse gut microbiota.</title>
        <authorList>
            <person name="Li L."/>
            <person name="Wang B."/>
            <person name="Sun Y."/>
            <person name="Wang M."/>
            <person name="Xu H."/>
        </authorList>
    </citation>
    <scope>NUCLEOTIDE SEQUENCE [LARGE SCALE GENOMIC DNA]</scope>
    <source>
        <strain evidence="2 5">CRI2_2</strain>
    </source>
</reference>
<evidence type="ECO:0000259" key="1">
    <source>
        <dbReference type="PROSITE" id="PS51186"/>
    </source>
</evidence>
<evidence type="ECO:0000313" key="5">
    <source>
        <dbReference type="Proteomes" id="UP001241571"/>
    </source>
</evidence>
<accession>A0A2K3QZZ8</accession>
<sequence>MKITFQPVRSLEEIQELELVVKEIWSEVFTPIIGSAQVSYMLETYQSPETIQQEIKEGAAYFILRLEDEIIGYTAYEEEADRLYLSKLYLTPAMRGKGVSSKVFDWVESLAAGKTLFLNVNKGNQQAIAVYEHRGFVRVGERKVDIGQGFVMDDYIYEKTFKQ</sequence>
<feature type="domain" description="N-acetyltransferase" evidence="1">
    <location>
        <begin position="6"/>
        <end position="157"/>
    </location>
</feature>
<dbReference type="RefSeq" id="WP_081131658.1">
    <property type="nucleotide sequence ID" value="NZ_BSYC01000001.1"/>
</dbReference>
<evidence type="ECO:0000313" key="2">
    <source>
        <dbReference type="EMBL" id="MDL4934830.1"/>
    </source>
</evidence>
<dbReference type="InterPro" id="IPR000182">
    <property type="entry name" value="GNAT_dom"/>
</dbReference>
<dbReference type="InterPro" id="IPR016181">
    <property type="entry name" value="Acyl_CoA_acyltransferase"/>
</dbReference>
<dbReference type="AlphaFoldDB" id="A0A2K3QZZ8"/>
<evidence type="ECO:0000313" key="4">
    <source>
        <dbReference type="Proteomes" id="UP000516696"/>
    </source>
</evidence>
<dbReference type="PROSITE" id="PS51186">
    <property type="entry name" value="GNAT"/>
    <property type="match status" value="1"/>
</dbReference>
<dbReference type="EMBL" id="CP050485">
    <property type="protein sequence ID" value="QOG27892.1"/>
    <property type="molecule type" value="Genomic_DNA"/>
</dbReference>
<dbReference type="SUPFAM" id="SSF55729">
    <property type="entry name" value="Acyl-CoA N-acyltransferases (Nat)"/>
    <property type="match status" value="1"/>
</dbReference>
<dbReference type="Proteomes" id="UP000516696">
    <property type="component" value="Chromosome"/>
</dbReference>
<dbReference type="EMBL" id="JASUBT010000002">
    <property type="protein sequence ID" value="MDL4934830.1"/>
    <property type="molecule type" value="Genomic_DNA"/>
</dbReference>
<dbReference type="Pfam" id="PF00583">
    <property type="entry name" value="Acetyltransf_1"/>
    <property type="match status" value="1"/>
</dbReference>
<gene>
    <name evidence="3" type="ORF">EGM181_11775</name>
    <name evidence="2" type="ORF">QRX88_03730</name>
</gene>
<reference evidence="3 4" key="1">
    <citation type="submission" date="2020-03" db="EMBL/GenBank/DDBJ databases">
        <title>Characterization of ganglioside-mimicking enterococci.</title>
        <authorList>
            <person name="Patry R.T."/>
            <person name="Nothaft H."/>
            <person name="Bridger R."/>
            <person name="Shajahan A."/>
            <person name="Huynh S."/>
            <person name="Sanchez S."/>
            <person name="Azadi P."/>
            <person name="Cooper K."/>
            <person name="Miller W.G."/>
            <person name="Parker C.T."/>
            <person name="Wells L."/>
            <person name="Szymanski C.M."/>
        </authorList>
    </citation>
    <scope>NUCLEOTIDE SEQUENCE [LARGE SCALE GENOMIC DNA]</scope>
    <source>
        <strain evidence="3 4">EGM181</strain>
    </source>
</reference>
<dbReference type="Gene3D" id="3.40.630.30">
    <property type="match status" value="1"/>
</dbReference>
<dbReference type="Proteomes" id="UP001241571">
    <property type="component" value="Unassembled WGS sequence"/>
</dbReference>
<proteinExistence type="predicted"/>